<accession>A0ABP8LS11</accession>
<dbReference type="Proteomes" id="UP001500552">
    <property type="component" value="Unassembled WGS sequence"/>
</dbReference>
<protein>
    <submittedName>
        <fullName evidence="1">Uncharacterized protein</fullName>
    </submittedName>
</protein>
<organism evidence="1 2">
    <name type="scientific">Pontibacter saemangeumensis</name>
    <dbReference type="NCBI Taxonomy" id="1084525"/>
    <lineage>
        <taxon>Bacteria</taxon>
        <taxon>Pseudomonadati</taxon>
        <taxon>Bacteroidota</taxon>
        <taxon>Cytophagia</taxon>
        <taxon>Cytophagales</taxon>
        <taxon>Hymenobacteraceae</taxon>
        <taxon>Pontibacter</taxon>
    </lineage>
</organism>
<evidence type="ECO:0000313" key="1">
    <source>
        <dbReference type="EMBL" id="GAA4434742.1"/>
    </source>
</evidence>
<name>A0ABP8LS11_9BACT</name>
<gene>
    <name evidence="1" type="ORF">GCM10023188_26060</name>
</gene>
<keyword evidence="2" id="KW-1185">Reference proteome</keyword>
<evidence type="ECO:0000313" key="2">
    <source>
        <dbReference type="Proteomes" id="UP001500552"/>
    </source>
</evidence>
<reference evidence="2" key="1">
    <citation type="journal article" date="2019" name="Int. J. Syst. Evol. Microbiol.">
        <title>The Global Catalogue of Microorganisms (GCM) 10K type strain sequencing project: providing services to taxonomists for standard genome sequencing and annotation.</title>
        <authorList>
            <consortium name="The Broad Institute Genomics Platform"/>
            <consortium name="The Broad Institute Genome Sequencing Center for Infectious Disease"/>
            <person name="Wu L."/>
            <person name="Ma J."/>
        </authorList>
    </citation>
    <scope>NUCLEOTIDE SEQUENCE [LARGE SCALE GENOMIC DNA]</scope>
    <source>
        <strain evidence="2">JCM 17926</strain>
    </source>
</reference>
<sequence length="99" mass="11096">MTTSIAQHSSNRGDSLNSIERTVSGIEWKNTFNLMIPIFKGGEKKKFMVEIAVDATDANVRFFLDSPDLYDLQAAVLETVLAEEVEYFKEWGCSVVTIS</sequence>
<proteinExistence type="predicted"/>
<dbReference type="RefSeq" id="WP_345159644.1">
    <property type="nucleotide sequence ID" value="NZ_BAABHC010000014.1"/>
</dbReference>
<dbReference type="EMBL" id="BAABHC010000014">
    <property type="protein sequence ID" value="GAA4434742.1"/>
    <property type="molecule type" value="Genomic_DNA"/>
</dbReference>
<comment type="caution">
    <text evidence="1">The sequence shown here is derived from an EMBL/GenBank/DDBJ whole genome shotgun (WGS) entry which is preliminary data.</text>
</comment>